<dbReference type="FunFam" id="3.90.1150.10:FF:000033">
    <property type="entry name" value="Cystathionine gamma-synthase"/>
    <property type="match status" value="1"/>
</dbReference>
<dbReference type="AlphaFoldDB" id="A0A7Y0HEF8"/>
<keyword evidence="3" id="KW-0808">Transferase</keyword>
<evidence type="ECO:0000256" key="5">
    <source>
        <dbReference type="RuleBase" id="RU362118"/>
    </source>
</evidence>
<dbReference type="GO" id="GO:0030170">
    <property type="term" value="F:pyridoxal phosphate binding"/>
    <property type="evidence" value="ECO:0007669"/>
    <property type="project" value="UniProtKB-UniRule"/>
</dbReference>
<dbReference type="UniPathway" id="UPA00051">
    <property type="reaction ID" value="UER00449"/>
</dbReference>
<comment type="similarity">
    <text evidence="3">Belongs to the trans-sulfuration enzymes family. MetZ subfamily.</text>
</comment>
<dbReference type="NCBIfam" id="NF005870">
    <property type="entry name" value="PRK07810.1"/>
    <property type="match status" value="1"/>
</dbReference>
<dbReference type="Gene3D" id="3.90.1150.10">
    <property type="entry name" value="Aspartate Aminotransferase, domain 1"/>
    <property type="match status" value="1"/>
</dbReference>
<keyword evidence="3" id="KW-0486">Methionine biosynthesis</keyword>
<evidence type="ECO:0000313" key="6">
    <source>
        <dbReference type="EMBL" id="NMM43523.1"/>
    </source>
</evidence>
<reference evidence="6 7" key="1">
    <citation type="submission" date="2020-04" db="EMBL/GenBank/DDBJ databases">
        <title>Rhodospirillaceae bacterium KN72 isolated from deep sea.</title>
        <authorList>
            <person name="Zhang D.-C."/>
        </authorList>
    </citation>
    <scope>NUCLEOTIDE SEQUENCE [LARGE SCALE GENOMIC DNA]</scope>
    <source>
        <strain evidence="6 7">KN72</strain>
    </source>
</reference>
<dbReference type="GO" id="GO:0019346">
    <property type="term" value="P:transsulfuration"/>
    <property type="evidence" value="ECO:0007669"/>
    <property type="project" value="InterPro"/>
</dbReference>
<comment type="pathway">
    <text evidence="3">Amino-acid biosynthesis; L-methionine biosynthesis via de novo pathway; L-homocysteine from O-succinyl-L-homoserine: step 1/1.</text>
</comment>
<evidence type="ECO:0000256" key="3">
    <source>
        <dbReference type="HAMAP-Rule" id="MF_02056"/>
    </source>
</evidence>
<evidence type="ECO:0000256" key="2">
    <source>
        <dbReference type="ARBA" id="ARBA00022898"/>
    </source>
</evidence>
<dbReference type="CDD" id="cd00614">
    <property type="entry name" value="CGS_like"/>
    <property type="match status" value="1"/>
</dbReference>
<keyword evidence="2 3" id="KW-0663">Pyridoxal phosphate</keyword>
<comment type="function">
    <text evidence="3">Catalyzes the formation of L-homocysteine from O-succinyl-L-homoserine (OSHS) and hydrogen sulfide.</text>
</comment>
<dbReference type="InterPro" id="IPR015422">
    <property type="entry name" value="PyrdxlP-dep_Trfase_small"/>
</dbReference>
<protein>
    <recommendedName>
        <fullName evidence="3">O-succinylhomoserine sulfhydrylase</fullName>
        <shortName evidence="3">OSH sulfhydrylase</shortName>
        <shortName evidence="3">OSHS sulfhydrylase</shortName>
        <ecNumber evidence="3">2.5.1.-</ecNumber>
    </recommendedName>
</protein>
<keyword evidence="7" id="KW-1185">Reference proteome</keyword>
<dbReference type="GO" id="GO:0071268">
    <property type="term" value="P:homocysteine biosynthetic process"/>
    <property type="evidence" value="ECO:0007669"/>
    <property type="project" value="InterPro"/>
</dbReference>
<dbReference type="PANTHER" id="PTHR11808">
    <property type="entry name" value="TRANS-SULFURATION ENZYME FAMILY MEMBER"/>
    <property type="match status" value="1"/>
</dbReference>
<dbReference type="GO" id="GO:0071266">
    <property type="term" value="P:'de novo' L-methionine biosynthetic process"/>
    <property type="evidence" value="ECO:0007669"/>
    <property type="project" value="UniProtKB-UniRule"/>
</dbReference>
<dbReference type="GO" id="GO:0016846">
    <property type="term" value="F:carbon-sulfur lyase activity"/>
    <property type="evidence" value="ECO:0007669"/>
    <property type="project" value="TreeGrafter"/>
</dbReference>
<dbReference type="InterPro" id="IPR006234">
    <property type="entry name" value="O-succ-hSer_sulfhydrylase"/>
</dbReference>
<comment type="catalytic activity">
    <reaction evidence="3">
        <text>O-succinyl-L-homoserine + hydrogen sulfide = L-homocysteine + succinate</text>
        <dbReference type="Rhea" id="RHEA:27826"/>
        <dbReference type="ChEBI" id="CHEBI:29919"/>
        <dbReference type="ChEBI" id="CHEBI:30031"/>
        <dbReference type="ChEBI" id="CHEBI:57661"/>
        <dbReference type="ChEBI" id="CHEBI:58199"/>
    </reaction>
</comment>
<dbReference type="Pfam" id="PF01053">
    <property type="entry name" value="Cys_Met_Meta_PP"/>
    <property type="match status" value="1"/>
</dbReference>
<comment type="caution">
    <text evidence="6">The sequence shown here is derived from an EMBL/GenBank/DDBJ whole genome shotgun (WGS) entry which is preliminary data.</text>
</comment>
<evidence type="ECO:0000313" key="7">
    <source>
        <dbReference type="Proteomes" id="UP000539372"/>
    </source>
</evidence>
<evidence type="ECO:0000256" key="4">
    <source>
        <dbReference type="PIRSR" id="PIRSR001434-2"/>
    </source>
</evidence>
<feature type="modified residue" description="N6-(pyridoxal phosphate)lysine" evidence="3 4">
    <location>
        <position position="212"/>
    </location>
</feature>
<organism evidence="6 7">
    <name type="scientific">Pacificispira spongiicola</name>
    <dbReference type="NCBI Taxonomy" id="2729598"/>
    <lineage>
        <taxon>Bacteria</taxon>
        <taxon>Pseudomonadati</taxon>
        <taxon>Pseudomonadota</taxon>
        <taxon>Alphaproteobacteria</taxon>
        <taxon>Rhodospirillales</taxon>
        <taxon>Rhodospirillaceae</taxon>
        <taxon>Pacificispira</taxon>
    </lineage>
</organism>
<dbReference type="SUPFAM" id="SSF53383">
    <property type="entry name" value="PLP-dependent transferases"/>
    <property type="match status" value="1"/>
</dbReference>
<dbReference type="FunFam" id="3.40.640.10:FF:000046">
    <property type="entry name" value="Cystathionine gamma-lyase"/>
    <property type="match status" value="1"/>
</dbReference>
<dbReference type="EC" id="2.5.1.-" evidence="3"/>
<comment type="subunit">
    <text evidence="3">Homotetramer.</text>
</comment>
<dbReference type="HAMAP" id="MF_02056">
    <property type="entry name" value="MetZ"/>
    <property type="match status" value="1"/>
</dbReference>
<dbReference type="InterPro" id="IPR015421">
    <property type="entry name" value="PyrdxlP-dep_Trfase_major"/>
</dbReference>
<name>A0A7Y0HEF8_9PROT</name>
<proteinExistence type="inferred from homology"/>
<comment type="cofactor">
    <cofactor evidence="1 3 5">
        <name>pyridoxal 5'-phosphate</name>
        <dbReference type="ChEBI" id="CHEBI:597326"/>
    </cofactor>
</comment>
<dbReference type="InterPro" id="IPR000277">
    <property type="entry name" value="Cys/Met-Metab_PyrdxlP-dep_enz"/>
</dbReference>
<dbReference type="GO" id="GO:0005737">
    <property type="term" value="C:cytoplasm"/>
    <property type="evidence" value="ECO:0007669"/>
    <property type="project" value="TreeGrafter"/>
</dbReference>
<dbReference type="NCBIfam" id="TIGR01325">
    <property type="entry name" value="O_suc_HS_sulf"/>
    <property type="match status" value="1"/>
</dbReference>
<dbReference type="InterPro" id="IPR015424">
    <property type="entry name" value="PyrdxlP-dep_Trfase"/>
</dbReference>
<sequence length="395" mass="43009">MDGGSIGRRYRPQTELVRGGLERSRFRETSEGLFLTSGYIYDSAEQAEASFKGETDNFMYSRYANPTVGMFEERLALLEGAEACRGTSSGMAAMYSALACLLGQGKRVVAPRALFSSCYMILNEILPKFGVTTTFVDGHDLDQWAAALKTPADVVFLETPSNPMLDLVDIEVVSALAHGAGATVVVDNVFATPMLQRPLELGADVVTYSATKHIDGQGRVMGGAVLGTEKFIKDTFEPFYRHTGPSLSPFNAWTLLKGLETLPLRVERMCANADRIARHLETRESVTGVRYPGLESHPQHDLAKRQMSGFGTLVTFTVDGGKARAFAVLNRLQLCDISNNLGDSKTLVTHPATTTHQKLTAHEKAHLGITDGTIRMSVGLEDVDDLIEDLEQALA</sequence>
<dbReference type="Gene3D" id="3.40.640.10">
    <property type="entry name" value="Type I PLP-dependent aspartate aminotransferase-like (Major domain)"/>
    <property type="match status" value="1"/>
</dbReference>
<keyword evidence="3" id="KW-0028">Amino-acid biosynthesis</keyword>
<accession>A0A7Y0HEF8</accession>
<evidence type="ECO:0000256" key="1">
    <source>
        <dbReference type="ARBA" id="ARBA00001933"/>
    </source>
</evidence>
<dbReference type="PIRSF" id="PIRSF001434">
    <property type="entry name" value="CGS"/>
    <property type="match status" value="1"/>
</dbReference>
<gene>
    <name evidence="3" type="primary">metZ</name>
    <name evidence="6" type="ORF">HH303_03475</name>
</gene>
<dbReference type="PANTHER" id="PTHR11808:SF80">
    <property type="entry name" value="CYSTATHIONINE GAMMA-LYASE"/>
    <property type="match status" value="1"/>
</dbReference>
<dbReference type="EMBL" id="JABBNT010000001">
    <property type="protein sequence ID" value="NMM43523.1"/>
    <property type="molecule type" value="Genomic_DNA"/>
</dbReference>
<dbReference type="GO" id="GO:0016765">
    <property type="term" value="F:transferase activity, transferring alkyl or aryl (other than methyl) groups"/>
    <property type="evidence" value="ECO:0007669"/>
    <property type="project" value="UniProtKB-UniRule"/>
</dbReference>
<dbReference type="Proteomes" id="UP000539372">
    <property type="component" value="Unassembled WGS sequence"/>
</dbReference>